<dbReference type="AlphaFoldDB" id="A0A9K3D9G1"/>
<reference evidence="2 3" key="1">
    <citation type="journal article" date="2018" name="PLoS ONE">
        <title>The draft genome of Kipferlia bialata reveals reductive genome evolution in fornicate parasites.</title>
        <authorList>
            <person name="Tanifuji G."/>
            <person name="Takabayashi S."/>
            <person name="Kume K."/>
            <person name="Takagi M."/>
            <person name="Nakayama T."/>
            <person name="Kamikawa R."/>
            <person name="Inagaki Y."/>
            <person name="Hashimoto T."/>
        </authorList>
    </citation>
    <scope>NUCLEOTIDE SEQUENCE [LARGE SCALE GENOMIC DNA]</scope>
    <source>
        <strain evidence="2">NY0173</strain>
    </source>
</reference>
<dbReference type="EMBL" id="BDIP01007652">
    <property type="protein sequence ID" value="GIQ91404.1"/>
    <property type="molecule type" value="Genomic_DNA"/>
</dbReference>
<evidence type="ECO:0000256" key="1">
    <source>
        <dbReference type="SAM" id="Phobius"/>
    </source>
</evidence>
<evidence type="ECO:0000313" key="2">
    <source>
        <dbReference type="EMBL" id="GIQ91404.1"/>
    </source>
</evidence>
<organism evidence="2 3">
    <name type="scientific">Kipferlia bialata</name>
    <dbReference type="NCBI Taxonomy" id="797122"/>
    <lineage>
        <taxon>Eukaryota</taxon>
        <taxon>Metamonada</taxon>
        <taxon>Carpediemonas-like organisms</taxon>
        <taxon>Kipferlia</taxon>
    </lineage>
</organism>
<accession>A0A9K3D9G1</accession>
<name>A0A9K3D9G1_9EUKA</name>
<gene>
    <name evidence="2" type="ORF">KIPB_014639</name>
</gene>
<evidence type="ECO:0000313" key="3">
    <source>
        <dbReference type="Proteomes" id="UP000265618"/>
    </source>
</evidence>
<proteinExistence type="predicted"/>
<feature type="transmembrane region" description="Helical" evidence="1">
    <location>
        <begin position="30"/>
        <end position="50"/>
    </location>
</feature>
<keyword evidence="1" id="KW-0472">Membrane</keyword>
<feature type="non-terminal residue" evidence="2">
    <location>
        <position position="1"/>
    </location>
</feature>
<protein>
    <submittedName>
        <fullName evidence="2">Uncharacterized protein</fullName>
    </submittedName>
</protein>
<keyword evidence="1" id="KW-0812">Transmembrane</keyword>
<keyword evidence="1" id="KW-1133">Transmembrane helix</keyword>
<dbReference type="Proteomes" id="UP000265618">
    <property type="component" value="Unassembled WGS sequence"/>
</dbReference>
<keyword evidence="3" id="KW-1185">Reference proteome</keyword>
<comment type="caution">
    <text evidence="2">The sequence shown here is derived from an EMBL/GenBank/DDBJ whole genome shotgun (WGS) entry which is preliminary data.</text>
</comment>
<sequence length="71" mass="7212">DSMSFCWISGVALVPSGTQTVPSASVVDCVVGVGVGVGVGVPLPSLALFLHSTPVHIRQVAVDRRPGDQEG</sequence>